<dbReference type="EMBL" id="JAUSWA010000046">
    <property type="protein sequence ID" value="MDQ0496891.1"/>
    <property type="molecule type" value="Genomic_DNA"/>
</dbReference>
<evidence type="ECO:0000313" key="3">
    <source>
        <dbReference type="Proteomes" id="UP001242811"/>
    </source>
</evidence>
<keyword evidence="3" id="KW-1185">Reference proteome</keyword>
<organism evidence="2 3">
    <name type="scientific">Paenibacillus brasilensis</name>
    <dbReference type="NCBI Taxonomy" id="128574"/>
    <lineage>
        <taxon>Bacteria</taxon>
        <taxon>Bacillati</taxon>
        <taxon>Bacillota</taxon>
        <taxon>Bacilli</taxon>
        <taxon>Bacillales</taxon>
        <taxon>Paenibacillaceae</taxon>
        <taxon>Paenibacillus</taxon>
    </lineage>
</organism>
<protein>
    <submittedName>
        <fullName evidence="2">Tryptophan-rich sensory protein</fullName>
    </submittedName>
</protein>
<dbReference type="Proteomes" id="UP001242811">
    <property type="component" value="Unassembled WGS sequence"/>
</dbReference>
<keyword evidence="1" id="KW-0472">Membrane</keyword>
<proteinExistence type="predicted"/>
<keyword evidence="1" id="KW-1133">Transmembrane helix</keyword>
<feature type="transmembrane region" description="Helical" evidence="1">
    <location>
        <begin position="90"/>
        <end position="111"/>
    </location>
</feature>
<gene>
    <name evidence="2" type="ORF">QOZ95_005091</name>
</gene>
<comment type="caution">
    <text evidence="2">The sequence shown here is derived from an EMBL/GenBank/DDBJ whole genome shotgun (WGS) entry which is preliminary data.</text>
</comment>
<sequence>MLKKLKNPIFLILIIFLATLTVRIVYNNPPHYIYDWLMGIYAIRLISRTLYEKYQNKHRTSIVTDTVVEVIMVLISVGIILFLIMSQETWMHKLLFLIGETHFLIYSGYIFKEIIQKNRGVN</sequence>
<accession>A0ABU0L6I3</accession>
<feature type="transmembrane region" description="Helical" evidence="1">
    <location>
        <begin position="7"/>
        <end position="26"/>
    </location>
</feature>
<evidence type="ECO:0000313" key="2">
    <source>
        <dbReference type="EMBL" id="MDQ0496891.1"/>
    </source>
</evidence>
<feature type="transmembrane region" description="Helical" evidence="1">
    <location>
        <begin position="32"/>
        <end position="51"/>
    </location>
</feature>
<evidence type="ECO:0000256" key="1">
    <source>
        <dbReference type="SAM" id="Phobius"/>
    </source>
</evidence>
<reference evidence="2 3" key="1">
    <citation type="submission" date="2023-07" db="EMBL/GenBank/DDBJ databases">
        <title>Genomic Encyclopedia of Type Strains, Phase IV (KMG-IV): sequencing the most valuable type-strain genomes for metagenomic binning, comparative biology and taxonomic classification.</title>
        <authorList>
            <person name="Goeker M."/>
        </authorList>
    </citation>
    <scope>NUCLEOTIDE SEQUENCE [LARGE SCALE GENOMIC DNA]</scope>
    <source>
        <strain evidence="2 3">DSM 14914</strain>
    </source>
</reference>
<keyword evidence="1" id="KW-0812">Transmembrane</keyword>
<name>A0ABU0L6I3_9BACL</name>
<feature type="transmembrane region" description="Helical" evidence="1">
    <location>
        <begin position="63"/>
        <end position="84"/>
    </location>
</feature>